<dbReference type="SUPFAM" id="SSF51735">
    <property type="entry name" value="NAD(P)-binding Rossmann-fold domains"/>
    <property type="match status" value="1"/>
</dbReference>
<dbReference type="PANTHER" id="PTHR32487:SF0">
    <property type="entry name" value="3-OXO-DELTA(4,5)-STEROID 5-BETA-REDUCTASE"/>
    <property type="match status" value="1"/>
</dbReference>
<dbReference type="InterPro" id="IPR055222">
    <property type="entry name" value="PRISE-like_Rossmann-fold"/>
</dbReference>
<dbReference type="EMBL" id="JAGMWN010000002">
    <property type="protein sequence ID" value="MBP5856528.1"/>
    <property type="molecule type" value="Genomic_DNA"/>
</dbReference>
<evidence type="ECO:0000313" key="2">
    <source>
        <dbReference type="EMBL" id="MBP5856528.1"/>
    </source>
</evidence>
<sequence length="352" mass="39029">MSDATGTALIVGAGGVVGRTVLDHFTGLDGWSAIAASRNPPETVDGARRVAIDLQDPADCRRRIAENADVSHIFFAAYRPAPDPVSEIEANLSMLVNLVDAAEAEAPGLRHVNLAHGQKWYGNHLGPYRTPAKEDDPRHMPPNFYYDQQDFIAARQKGKAWTWSAVRVQAPLGFSLGSPMNQVLIVGLYGSICRALGQPLNFPGPAGCFDALYQVTDPDILARSMHWMATRPGCANQAFNVTNGDLFRWRNLWPRLAAFFGVPCGEVRTRSLVDLMGDKGDVWDRLVAEHGLQSYKMDQLVNWRWGDFIFGSTYDNVSSTIKIRKTGFTNCMDSEECYLNALERLRNEKIIP</sequence>
<accession>A0A8J7S0R1</accession>
<proteinExistence type="predicted"/>
<evidence type="ECO:0000313" key="3">
    <source>
        <dbReference type="Proteomes" id="UP000672602"/>
    </source>
</evidence>
<dbReference type="InterPro" id="IPR036291">
    <property type="entry name" value="NAD(P)-bd_dom_sf"/>
</dbReference>
<dbReference type="AlphaFoldDB" id="A0A8J7S0R1"/>
<gene>
    <name evidence="2" type="ORF">KAJ83_05885</name>
</gene>
<feature type="domain" description="PRISE-like Rossmann-fold" evidence="1">
    <location>
        <begin position="58"/>
        <end position="352"/>
    </location>
</feature>
<reference evidence="2" key="1">
    <citation type="submission" date="2021-04" db="EMBL/GenBank/DDBJ databases">
        <authorList>
            <person name="Zhang D.-C."/>
        </authorList>
    </citation>
    <scope>NUCLEOTIDE SEQUENCE</scope>
    <source>
        <strain evidence="2">CGMCC 1.15697</strain>
    </source>
</reference>
<dbReference type="Gene3D" id="3.40.50.720">
    <property type="entry name" value="NAD(P)-binding Rossmann-like Domain"/>
    <property type="match status" value="1"/>
</dbReference>
<dbReference type="PANTHER" id="PTHR32487">
    <property type="entry name" value="3-OXO-DELTA(4,5)-STEROID 5-BETA-REDUCTASE"/>
    <property type="match status" value="1"/>
</dbReference>
<name>A0A8J7S0R1_9PROT</name>
<dbReference type="Pfam" id="PF22917">
    <property type="entry name" value="PRISE"/>
    <property type="match status" value="1"/>
</dbReference>
<organism evidence="2 3">
    <name type="scientific">Marivibrio halodurans</name>
    <dbReference type="NCBI Taxonomy" id="2039722"/>
    <lineage>
        <taxon>Bacteria</taxon>
        <taxon>Pseudomonadati</taxon>
        <taxon>Pseudomonadota</taxon>
        <taxon>Alphaproteobacteria</taxon>
        <taxon>Rhodospirillales</taxon>
        <taxon>Rhodospirillaceae</taxon>
        <taxon>Marivibrio</taxon>
    </lineage>
</organism>
<dbReference type="RefSeq" id="WP_210681095.1">
    <property type="nucleotide sequence ID" value="NZ_JAGMWN010000002.1"/>
</dbReference>
<dbReference type="CDD" id="cd08948">
    <property type="entry name" value="5beta-POR_like_SDR_a"/>
    <property type="match status" value="1"/>
</dbReference>
<comment type="caution">
    <text evidence="2">The sequence shown here is derived from an EMBL/GenBank/DDBJ whole genome shotgun (WGS) entry which is preliminary data.</text>
</comment>
<keyword evidence="3" id="KW-1185">Reference proteome</keyword>
<protein>
    <submittedName>
        <fullName evidence="2">SDR family oxidoreductase</fullName>
    </submittedName>
</protein>
<dbReference type="Proteomes" id="UP000672602">
    <property type="component" value="Unassembled WGS sequence"/>
</dbReference>
<evidence type="ECO:0000259" key="1">
    <source>
        <dbReference type="Pfam" id="PF22917"/>
    </source>
</evidence>